<evidence type="ECO:0000313" key="2">
    <source>
        <dbReference type="Proteomes" id="UP000011713"/>
    </source>
</evidence>
<dbReference type="VEuPathDB" id="FungiDB:HpaG811437"/>
<dbReference type="Proteomes" id="UP000011713">
    <property type="component" value="Unassembled WGS sequence"/>
</dbReference>
<proteinExistence type="predicted"/>
<dbReference type="AlphaFoldDB" id="M4BY05"/>
<dbReference type="EMBL" id="CU694992">
    <property type="status" value="NOT_ANNOTATED_CDS"/>
    <property type="molecule type" value="Genomic_DNA"/>
</dbReference>
<dbReference type="STRING" id="559515.M4BY05"/>
<accession>M4BY05</accession>
<evidence type="ECO:0000313" key="1">
    <source>
        <dbReference type="EnsemblProtists" id="HpaP811437"/>
    </source>
</evidence>
<protein>
    <submittedName>
        <fullName evidence="1">Uncharacterized protein</fullName>
    </submittedName>
</protein>
<reference evidence="1" key="2">
    <citation type="submission" date="2015-06" db="UniProtKB">
        <authorList>
            <consortium name="EnsemblProtists"/>
        </authorList>
    </citation>
    <scope>IDENTIFICATION</scope>
    <source>
        <strain evidence="1">Emoy2</strain>
    </source>
</reference>
<dbReference type="PANTHER" id="PTHR37067">
    <property type="entry name" value="PX DOMAIN-CONTAINING PROTEIN"/>
    <property type="match status" value="1"/>
</dbReference>
<reference evidence="2" key="1">
    <citation type="journal article" date="2010" name="Science">
        <title>Signatures of adaptation to obligate biotrophy in the Hyaloperonospora arabidopsidis genome.</title>
        <authorList>
            <person name="Baxter L."/>
            <person name="Tripathy S."/>
            <person name="Ishaque N."/>
            <person name="Boot N."/>
            <person name="Cabral A."/>
            <person name="Kemen E."/>
            <person name="Thines M."/>
            <person name="Ah-Fong A."/>
            <person name="Anderson R."/>
            <person name="Badejoko W."/>
            <person name="Bittner-Eddy P."/>
            <person name="Boore J.L."/>
            <person name="Chibucos M.C."/>
            <person name="Coates M."/>
            <person name="Dehal P."/>
            <person name="Delehaunty K."/>
            <person name="Dong S."/>
            <person name="Downton P."/>
            <person name="Dumas B."/>
            <person name="Fabro G."/>
            <person name="Fronick C."/>
            <person name="Fuerstenberg S.I."/>
            <person name="Fulton L."/>
            <person name="Gaulin E."/>
            <person name="Govers F."/>
            <person name="Hughes L."/>
            <person name="Humphray S."/>
            <person name="Jiang R.H."/>
            <person name="Judelson H."/>
            <person name="Kamoun S."/>
            <person name="Kyung K."/>
            <person name="Meijer H."/>
            <person name="Minx P."/>
            <person name="Morris P."/>
            <person name="Nelson J."/>
            <person name="Phuntumart V."/>
            <person name="Qutob D."/>
            <person name="Rehmany A."/>
            <person name="Rougon-Cardoso A."/>
            <person name="Ryden P."/>
            <person name="Torto-Alalibo T."/>
            <person name="Studholme D."/>
            <person name="Wang Y."/>
            <person name="Win J."/>
            <person name="Wood J."/>
            <person name="Clifton S.W."/>
            <person name="Rogers J."/>
            <person name="Van den Ackerveken G."/>
            <person name="Jones J.D."/>
            <person name="McDowell J.M."/>
            <person name="Beynon J."/>
            <person name="Tyler B.M."/>
        </authorList>
    </citation>
    <scope>NUCLEOTIDE SEQUENCE [LARGE SCALE GENOMIC DNA]</scope>
    <source>
        <strain evidence="2">Emoy2</strain>
    </source>
</reference>
<sequence>MVEIGPTISRMRKSYSTVKYFTAPFTAAKYKNPHMGQQQEAWIEYQAALDKDKKMFFDGHLNVSDTLHRYMDLASNKMTDDEGAAAKKAATIAQQKINTMNLFVQSDADSMWYSFTITHAMHFELAMDFVAIGMSFRQVSKAIEHAKIRTCTTQLTGINDLIVSHHTLENIFHMLEKFLDALYEPWRAKLISMSADGVNTIKGHHRGLVTRMVETAENPVVHIWRLPHQMDPVVKLAAECLIAFGVENCPKATPTSEWCLITFSYAPVIESINLTLAILQSRWLIIAQQESHINALVGTLTAMFDVEIVDQVDSYDDGIDVVYELFGSMRIPVDSIVAHIYNQDSFATTFYDELDPAEKAFIVGKIAKYNTTVITGLISITAERDGDAS</sequence>
<dbReference type="InParanoid" id="M4BY05"/>
<dbReference type="PANTHER" id="PTHR37067:SF3">
    <property type="entry name" value="PX DOMAIN-CONTAINING PROTEIN"/>
    <property type="match status" value="1"/>
</dbReference>
<keyword evidence="2" id="KW-1185">Reference proteome</keyword>
<name>M4BY05_HYAAE</name>
<dbReference type="EnsemblProtists" id="HpaT811437">
    <property type="protein sequence ID" value="HpaP811437"/>
    <property type="gene ID" value="HpaG811437"/>
</dbReference>
<organism evidence="1 2">
    <name type="scientific">Hyaloperonospora arabidopsidis (strain Emoy2)</name>
    <name type="common">Downy mildew agent</name>
    <name type="synonym">Peronospora arabidopsidis</name>
    <dbReference type="NCBI Taxonomy" id="559515"/>
    <lineage>
        <taxon>Eukaryota</taxon>
        <taxon>Sar</taxon>
        <taxon>Stramenopiles</taxon>
        <taxon>Oomycota</taxon>
        <taxon>Peronosporomycetes</taxon>
        <taxon>Peronosporales</taxon>
        <taxon>Peronosporaceae</taxon>
        <taxon>Hyaloperonospora</taxon>
    </lineage>
</organism>
<dbReference type="HOGENOM" id="CLU_710703_0_0_1"/>